<dbReference type="STRING" id="12930.A0A0Q3USG8"/>
<sequence>MGPLPAQRLPVPCPAGDEDDKSKPAGSDGERRGVKRQRDEKDEHGRAYYEFREEAYNSRSKSPPPPEEEPREGEDDESVVILDTCMELGALLWALRGGGFEVELGWD</sequence>
<feature type="region of interest" description="Disordered" evidence="1">
    <location>
        <begin position="1"/>
        <end position="79"/>
    </location>
</feature>
<feature type="compositionally biased region" description="Acidic residues" evidence="1">
    <location>
        <begin position="66"/>
        <end position="78"/>
    </location>
</feature>
<protein>
    <submittedName>
        <fullName evidence="2">Heterogeneous nuclear ribonucleoprotein U-like protein 2-like protein</fullName>
    </submittedName>
</protein>
<dbReference type="GO" id="GO:1990904">
    <property type="term" value="C:ribonucleoprotein complex"/>
    <property type="evidence" value="ECO:0007669"/>
    <property type="project" value="UniProtKB-KW"/>
</dbReference>
<keyword evidence="3" id="KW-1185">Reference proteome</keyword>
<comment type="caution">
    <text evidence="2">The sequence shown here is derived from an EMBL/GenBank/DDBJ whole genome shotgun (WGS) entry which is preliminary data.</text>
</comment>
<keyword evidence="2" id="KW-0687">Ribonucleoprotein</keyword>
<dbReference type="OrthoDB" id="79455at2759"/>
<organism evidence="2 3">
    <name type="scientific">Amazona aestiva</name>
    <name type="common">Blue-fronted Amazon parrot</name>
    <dbReference type="NCBI Taxonomy" id="12930"/>
    <lineage>
        <taxon>Eukaryota</taxon>
        <taxon>Metazoa</taxon>
        <taxon>Chordata</taxon>
        <taxon>Craniata</taxon>
        <taxon>Vertebrata</taxon>
        <taxon>Euteleostomi</taxon>
        <taxon>Archelosauria</taxon>
        <taxon>Archosauria</taxon>
        <taxon>Dinosauria</taxon>
        <taxon>Saurischia</taxon>
        <taxon>Theropoda</taxon>
        <taxon>Coelurosauria</taxon>
        <taxon>Aves</taxon>
        <taxon>Neognathae</taxon>
        <taxon>Neoaves</taxon>
        <taxon>Telluraves</taxon>
        <taxon>Australaves</taxon>
        <taxon>Psittaciformes</taxon>
        <taxon>Psittacidae</taxon>
        <taxon>Amazona</taxon>
    </lineage>
</organism>
<gene>
    <name evidence="2" type="ORF">AAES_81253</name>
</gene>
<evidence type="ECO:0000256" key="1">
    <source>
        <dbReference type="SAM" id="MobiDB-lite"/>
    </source>
</evidence>
<evidence type="ECO:0000313" key="3">
    <source>
        <dbReference type="Proteomes" id="UP000051836"/>
    </source>
</evidence>
<name>A0A0Q3USG8_AMAAE</name>
<feature type="compositionally biased region" description="Basic and acidic residues" evidence="1">
    <location>
        <begin position="20"/>
        <end position="56"/>
    </location>
</feature>
<dbReference type="AlphaFoldDB" id="A0A0Q3USG8"/>
<dbReference type="EMBL" id="LMAW01002387">
    <property type="protein sequence ID" value="KQK81410.1"/>
    <property type="molecule type" value="Genomic_DNA"/>
</dbReference>
<dbReference type="Proteomes" id="UP000051836">
    <property type="component" value="Unassembled WGS sequence"/>
</dbReference>
<accession>A0A0Q3USG8</accession>
<proteinExistence type="predicted"/>
<reference evidence="2 3" key="1">
    <citation type="submission" date="2015-10" db="EMBL/GenBank/DDBJ databases">
        <authorList>
            <person name="Gilbert D.G."/>
        </authorList>
    </citation>
    <scope>NUCLEOTIDE SEQUENCE [LARGE SCALE GENOMIC DNA]</scope>
    <source>
        <strain evidence="2">FVVF132</strain>
    </source>
</reference>
<evidence type="ECO:0000313" key="2">
    <source>
        <dbReference type="EMBL" id="KQK81410.1"/>
    </source>
</evidence>